<dbReference type="Gene3D" id="3.90.80.10">
    <property type="entry name" value="Inorganic pyrophosphatase"/>
    <property type="match status" value="1"/>
</dbReference>
<protein>
    <recommendedName>
        <fullName evidence="2">inorganic diphosphatase</fullName>
        <ecNumber evidence="2">3.6.1.1</ecNumber>
    </recommendedName>
</protein>
<dbReference type="SUPFAM" id="SSF50324">
    <property type="entry name" value="Inorganic pyrophosphatase"/>
    <property type="match status" value="1"/>
</dbReference>
<dbReference type="Proteomes" id="UP001164459">
    <property type="component" value="Chromosome"/>
</dbReference>
<reference evidence="6" key="1">
    <citation type="submission" date="2022-11" db="EMBL/GenBank/DDBJ databases">
        <title>Minimal conservation of predation-associated metabolite biosynthetic gene clusters underscores biosynthetic potential of Myxococcota including descriptions for ten novel species: Archangium lansinium sp. nov., Myxococcus landrumus sp. nov., Nannocystis bai.</title>
        <authorList>
            <person name="Ahearne A."/>
            <person name="Stevens C."/>
            <person name="Dowd S."/>
        </authorList>
    </citation>
    <scope>NUCLEOTIDE SEQUENCE</scope>
    <source>
        <strain evidence="6">Fl3</strain>
    </source>
</reference>
<evidence type="ECO:0000313" key="6">
    <source>
        <dbReference type="EMBL" id="WAS89768.1"/>
    </source>
</evidence>
<proteinExistence type="predicted"/>
<keyword evidence="5" id="KW-0460">Magnesium</keyword>
<name>A0ABY7GS68_9BACT</name>
<evidence type="ECO:0000256" key="2">
    <source>
        <dbReference type="ARBA" id="ARBA00012146"/>
    </source>
</evidence>
<dbReference type="InterPro" id="IPR008162">
    <property type="entry name" value="Pyrophosphatase"/>
</dbReference>
<evidence type="ECO:0000256" key="5">
    <source>
        <dbReference type="ARBA" id="ARBA00022842"/>
    </source>
</evidence>
<keyword evidence="7" id="KW-1185">Reference proteome</keyword>
<dbReference type="EC" id="3.6.1.1" evidence="2"/>
<dbReference type="PANTHER" id="PTHR10286">
    <property type="entry name" value="INORGANIC PYROPHOSPHATASE"/>
    <property type="match status" value="1"/>
</dbReference>
<gene>
    <name evidence="6" type="ORF">O0S08_26545</name>
</gene>
<keyword evidence="3" id="KW-0479">Metal-binding</keyword>
<organism evidence="6 7">
    <name type="scientific">Nannocystis punicea</name>
    <dbReference type="NCBI Taxonomy" id="2995304"/>
    <lineage>
        <taxon>Bacteria</taxon>
        <taxon>Pseudomonadati</taxon>
        <taxon>Myxococcota</taxon>
        <taxon>Polyangia</taxon>
        <taxon>Nannocystales</taxon>
        <taxon>Nannocystaceae</taxon>
        <taxon>Nannocystis</taxon>
    </lineage>
</organism>
<dbReference type="EMBL" id="CP114040">
    <property type="protein sequence ID" value="WAS89768.1"/>
    <property type="molecule type" value="Genomic_DNA"/>
</dbReference>
<dbReference type="RefSeq" id="WP_269032078.1">
    <property type="nucleotide sequence ID" value="NZ_CP114040.1"/>
</dbReference>
<comment type="cofactor">
    <cofactor evidence="1">
        <name>Mg(2+)</name>
        <dbReference type="ChEBI" id="CHEBI:18420"/>
    </cofactor>
</comment>
<evidence type="ECO:0000313" key="7">
    <source>
        <dbReference type="Proteomes" id="UP001164459"/>
    </source>
</evidence>
<evidence type="ECO:0000256" key="4">
    <source>
        <dbReference type="ARBA" id="ARBA00022801"/>
    </source>
</evidence>
<sequence>MSRDKLARIPPFVADDIHAVIETPAGRRTKYKWDPAQGVFTLHKVLPVGMAFPLDFGFVPGTAGADGDPLDVFVITDEPSFAGCLIRARLLGVITAEQAVAGQPPVRNDRFLAVSAASRDHEPVRRLEDLNPRTLTELERFFVHYNELEGKQFRVLSRLGPEAARSLLEAGQK</sequence>
<evidence type="ECO:0000256" key="1">
    <source>
        <dbReference type="ARBA" id="ARBA00001946"/>
    </source>
</evidence>
<accession>A0ABY7GS68</accession>
<dbReference type="InterPro" id="IPR036649">
    <property type="entry name" value="Pyrophosphatase_sf"/>
</dbReference>
<evidence type="ECO:0000256" key="3">
    <source>
        <dbReference type="ARBA" id="ARBA00022723"/>
    </source>
</evidence>
<dbReference type="Pfam" id="PF00719">
    <property type="entry name" value="Pyrophosphatase"/>
    <property type="match status" value="1"/>
</dbReference>
<keyword evidence="4" id="KW-0378">Hydrolase</keyword>
<dbReference type="PROSITE" id="PS00387">
    <property type="entry name" value="PPASE"/>
    <property type="match status" value="1"/>
</dbReference>